<dbReference type="InterPro" id="IPR017927">
    <property type="entry name" value="FAD-bd_FR_type"/>
</dbReference>
<evidence type="ECO:0000256" key="1">
    <source>
        <dbReference type="ARBA" id="ARBA00023075"/>
    </source>
</evidence>
<dbReference type="SUPFAM" id="SSF63380">
    <property type="entry name" value="Riboflavin synthase domain-like"/>
    <property type="match status" value="1"/>
</dbReference>
<dbReference type="PRINTS" id="PR00410">
    <property type="entry name" value="PHEHYDRXLASE"/>
</dbReference>
<dbReference type="InterPro" id="IPR017938">
    <property type="entry name" value="Riboflavin_synthase-like_b-brl"/>
</dbReference>
<dbReference type="InterPro" id="IPR050415">
    <property type="entry name" value="MRET"/>
</dbReference>
<dbReference type="Gene3D" id="3.40.50.80">
    <property type="entry name" value="Nucleotide-binding domain of ferredoxin-NADP reductase (FNR) module"/>
    <property type="match status" value="1"/>
</dbReference>
<dbReference type="Pfam" id="PF00111">
    <property type="entry name" value="Fer2"/>
    <property type="match status" value="1"/>
</dbReference>
<dbReference type="PANTHER" id="PTHR47354">
    <property type="entry name" value="NADH OXIDOREDUCTASE HCR"/>
    <property type="match status" value="1"/>
</dbReference>
<feature type="region of interest" description="Disordered" evidence="2">
    <location>
        <begin position="1"/>
        <end position="52"/>
    </location>
</feature>
<dbReference type="InterPro" id="IPR036010">
    <property type="entry name" value="2Fe-2S_ferredoxin-like_sf"/>
</dbReference>
<gene>
    <name evidence="4" type="ORF">KJI95_14760</name>
</gene>
<dbReference type="SUPFAM" id="SSF52343">
    <property type="entry name" value="Ferredoxin reductase-like, C-terminal NADP-linked domain"/>
    <property type="match status" value="1"/>
</dbReference>
<proteinExistence type="predicted"/>
<keyword evidence="5" id="KW-1185">Reference proteome</keyword>
<dbReference type="InterPro" id="IPR012675">
    <property type="entry name" value="Beta-grasp_dom_sf"/>
</dbReference>
<evidence type="ECO:0000256" key="2">
    <source>
        <dbReference type="SAM" id="MobiDB-lite"/>
    </source>
</evidence>
<comment type="caution">
    <text evidence="4">The sequence shown here is derived from an EMBL/GenBank/DDBJ whole genome shotgun (WGS) entry which is preliminary data.</text>
</comment>
<organism evidence="4 5">
    <name type="scientific">Shewanella jiangmenensis</name>
    <dbReference type="NCBI Taxonomy" id="2837387"/>
    <lineage>
        <taxon>Bacteria</taxon>
        <taxon>Pseudomonadati</taxon>
        <taxon>Pseudomonadota</taxon>
        <taxon>Gammaproteobacteria</taxon>
        <taxon>Alteromonadales</taxon>
        <taxon>Shewanellaceae</taxon>
        <taxon>Shewanella</taxon>
    </lineage>
</organism>
<dbReference type="Gene3D" id="2.40.30.10">
    <property type="entry name" value="Translation factors"/>
    <property type="match status" value="1"/>
</dbReference>
<sequence>MESPLSMTTFYLDGRPLEALSSEPQPSDRAPSDTVPSNSASSEQASSPAHGGETLHRALLRLGVAHNYSCTKGVCRCCLVKLTTGVPTARAQKGLEDELKADGWVFGCQSVIKPGMRFETTDDGFCEAVLVARRSLSPEVYELVFAIPPALMESSAGEPKVRSPEADAAKPVFAPLSPFIAGQCVSLLGGEGFGRTYGIADVSFPAADTRYHISLHVRRKRNGSFSQWLCDALEIGAPLKLSRPWGRSHYLPDFQNDELIFVAFGSGIGPAAAVVREALNCGHQKPISLYHADRYPSDLYQHKALLKLMLEKRQFFYQGLIAAETERERIDHHRVQLADVETQLKARHTLGRGSRLFLFGDADKVAQITEYAFLNALEMDRIHAQSFEYRDLRRRPRR</sequence>
<keyword evidence="1" id="KW-0830">Ubiquinone</keyword>
<evidence type="ECO:0000313" key="5">
    <source>
        <dbReference type="Proteomes" id="UP001195903"/>
    </source>
</evidence>
<accession>A0ABS5V7F2</accession>
<evidence type="ECO:0000313" key="4">
    <source>
        <dbReference type="EMBL" id="MBT1445772.1"/>
    </source>
</evidence>
<dbReference type="SUPFAM" id="SSF54292">
    <property type="entry name" value="2Fe-2S ferredoxin-like"/>
    <property type="match status" value="1"/>
</dbReference>
<dbReference type="PANTHER" id="PTHR47354:SF3">
    <property type="entry name" value="OXIDOREDUCTASE-RELATED"/>
    <property type="match status" value="1"/>
</dbReference>
<dbReference type="CDD" id="cd00207">
    <property type="entry name" value="fer2"/>
    <property type="match status" value="1"/>
</dbReference>
<dbReference type="Gene3D" id="3.10.20.30">
    <property type="match status" value="1"/>
</dbReference>
<dbReference type="InterPro" id="IPR039261">
    <property type="entry name" value="FNR_nucleotide-bd"/>
</dbReference>
<evidence type="ECO:0000259" key="3">
    <source>
        <dbReference type="PROSITE" id="PS51384"/>
    </source>
</evidence>
<dbReference type="InterPro" id="IPR001041">
    <property type="entry name" value="2Fe-2S_ferredoxin-type"/>
</dbReference>
<dbReference type="PROSITE" id="PS51384">
    <property type="entry name" value="FAD_FR"/>
    <property type="match status" value="1"/>
</dbReference>
<name>A0ABS5V7F2_9GAMM</name>
<feature type="domain" description="FAD-binding FR-type" evidence="3">
    <location>
        <begin position="123"/>
        <end position="251"/>
    </location>
</feature>
<reference evidence="4 5" key="1">
    <citation type="submission" date="2021-05" db="EMBL/GenBank/DDBJ databases">
        <title>Shewanella sp. JM162201.</title>
        <authorList>
            <person name="Xu S."/>
            <person name="Li A."/>
        </authorList>
    </citation>
    <scope>NUCLEOTIDE SEQUENCE [LARGE SCALE GENOMIC DNA]</scope>
    <source>
        <strain evidence="4 5">JM162201</strain>
    </source>
</reference>
<dbReference type="EMBL" id="JAHEPS010000006">
    <property type="protein sequence ID" value="MBT1445772.1"/>
    <property type="molecule type" value="Genomic_DNA"/>
</dbReference>
<feature type="compositionally biased region" description="Low complexity" evidence="2">
    <location>
        <begin position="37"/>
        <end position="49"/>
    </location>
</feature>
<dbReference type="Proteomes" id="UP001195903">
    <property type="component" value="Unassembled WGS sequence"/>
</dbReference>
<protein>
    <submittedName>
        <fullName evidence="4">2Fe-2S iron-sulfur cluster binding domain-containing protein</fullName>
    </submittedName>
</protein>